<evidence type="ECO:0000256" key="8">
    <source>
        <dbReference type="PIRSR" id="PIRSR603915-1"/>
    </source>
</evidence>
<evidence type="ECO:0000256" key="11">
    <source>
        <dbReference type="SAM" id="MobiDB-lite"/>
    </source>
</evidence>
<gene>
    <name evidence="14" type="ORF">PMEA_00019305</name>
</gene>
<evidence type="ECO:0000259" key="13">
    <source>
        <dbReference type="PROSITE" id="PS50095"/>
    </source>
</evidence>
<evidence type="ECO:0000256" key="10">
    <source>
        <dbReference type="PROSITE-ProRule" id="PRU00152"/>
    </source>
</evidence>
<dbReference type="Pfam" id="PF02010">
    <property type="entry name" value="REJ"/>
    <property type="match status" value="1"/>
</dbReference>
<feature type="transmembrane region" description="Helical" evidence="12">
    <location>
        <begin position="2069"/>
        <end position="2090"/>
    </location>
</feature>
<evidence type="ECO:0000256" key="2">
    <source>
        <dbReference type="ARBA" id="ARBA00007200"/>
    </source>
</evidence>
<dbReference type="Proteomes" id="UP001159428">
    <property type="component" value="Unassembled WGS sequence"/>
</dbReference>
<comment type="caution">
    <text evidence="10">Lacks conserved residue(s) required for the propagation of feature annotation.</text>
</comment>
<dbReference type="GO" id="GO:0005262">
    <property type="term" value="F:calcium channel activity"/>
    <property type="evidence" value="ECO:0007669"/>
    <property type="project" value="UniProtKB-KW"/>
</dbReference>
<keyword evidence="3 12" id="KW-0812">Transmembrane</keyword>
<evidence type="ECO:0000256" key="1">
    <source>
        <dbReference type="ARBA" id="ARBA00004141"/>
    </source>
</evidence>
<feature type="disulfide bond" evidence="9">
    <location>
        <begin position="1727"/>
        <end position="1740"/>
    </location>
</feature>
<feature type="compositionally biased region" description="Basic and acidic residues" evidence="11">
    <location>
        <begin position="2135"/>
        <end position="2145"/>
    </location>
</feature>
<dbReference type="SUPFAM" id="SSF49723">
    <property type="entry name" value="Lipase/lipooxygenase domain (PLAT/LH2 domain)"/>
    <property type="match status" value="1"/>
</dbReference>
<feature type="compositionally biased region" description="Basic and acidic residues" evidence="11">
    <location>
        <begin position="2160"/>
        <end position="2171"/>
    </location>
</feature>
<feature type="transmembrane region" description="Helical" evidence="12">
    <location>
        <begin position="1917"/>
        <end position="1934"/>
    </location>
</feature>
<dbReference type="SMART" id="SM00303">
    <property type="entry name" value="GPS"/>
    <property type="match status" value="1"/>
</dbReference>
<accession>A0AAU9X9H9</accession>
<comment type="similarity">
    <text evidence="2">Belongs to the polycystin family.</text>
</comment>
<keyword evidence="5 12" id="KW-1133">Transmembrane helix</keyword>
<dbReference type="PRINTS" id="PR01433">
    <property type="entry name" value="POLYCYSTIN2"/>
</dbReference>
<evidence type="ECO:0000256" key="6">
    <source>
        <dbReference type="ARBA" id="ARBA00023136"/>
    </source>
</evidence>
<evidence type="ECO:0000313" key="15">
    <source>
        <dbReference type="Proteomes" id="UP001159428"/>
    </source>
</evidence>
<feature type="transmembrane region" description="Helical" evidence="12">
    <location>
        <begin position="1966"/>
        <end position="1986"/>
    </location>
</feature>
<keyword evidence="7" id="KW-0325">Glycoprotein</keyword>
<dbReference type="PANTHER" id="PTHR10877:SF150">
    <property type="entry name" value="REJ DOMAIN-CONTAINING PROTEIN"/>
    <property type="match status" value="1"/>
</dbReference>
<proteinExistence type="inferred from homology"/>
<feature type="transmembrane region" description="Helical" evidence="12">
    <location>
        <begin position="1511"/>
        <end position="1538"/>
    </location>
</feature>
<dbReference type="PANTHER" id="PTHR10877">
    <property type="entry name" value="POLYCYSTIN FAMILY MEMBER"/>
    <property type="match status" value="1"/>
</dbReference>
<sequence length="2429" mass="274057">MGPRCFFYSPTIKTFSVVSTGKLKMTSSSEISSDEQAKLPSLSNTMHPFLTPKLKIYSLKRSSDVHTESTPFSSNMQPFLKVTLKITPCKGSRNGQMESAPLSSTVEPLLSLINLTGSRGKCLQSSTVTPLLLVNSLFKPSTEISNDKPPSQALEKVYPSTQGVTFSTSISIPSTGKQENCFSCITMKNGSCRSYCVYVDKNYHGVDKCLCEDIDTLGLPKVEILSESKQPFTEETDVMKRDEERMFQASITRHEHELLKTPLSLAWFVRDVNVTPFAISKNRTLVNRGSLIWNAPAGSLSTGLKLIEFEVSHLNSTAARRDLTFIKVEEPCLIAVINGGSETLVSARGHIDINGGDSIDPGIAGARSSGMKFKWECFDGGSLVPIYNDTRAIVVPSESSKRTASICQSHELNETRGFKILFRPKAEHIYYILLVVEKDSRQAEFLQTVYAVDEDMLNVKIRCVSNCKREVIPSERFSLTAKCSGLCRLKNTSITWKLFTKGFQSNESTTVWHLKDSLKAMISTKISSRNIVFRQGRLLEGSSYRLTVNVQLPDGKYGWAAYQFKTVSAPIGGTCNGTQAGGETLGILLNIHCTGYNDKNKHLTYEFFHQVEGGNFHLLLYSAIPFVTVQIPKFDSGEVDIKVVIINSFAARAETSFRIQVTNPSWTNFPVGAPLFFRRAEASFTRYLKEGSLNDAWQIAQVLMQAVITNEDAHWITKSYEKNISDHIFQKLSNSNASDVQTVLQLSSVLNLTTSNPKHLSSATMHIGLEILEKWVQLIDIRFRGGNGKDRALNRDAWHLVLHCSGNILHAITRRVSSSTDERGKLERMQRRALDLQESMMNSIMSSRLTGEEYSVMKTKHNTVILGKLDIHEMSDLRVEDDKASFSLPVMDEGMTKKLFGNAEDVQFQMISYAVNPYSLHQPVDEINSEVLSLTLKDDNGNVMNISDLGSEISLKIPISEKGENETPSVDEYSVPDFMLYRDFTESYGNSKIKLSLDLQRSAPFELYVKYGAKPTKEDYDFATTLDKENCQDKTSICANISHHVWFDAERKGKYYIGLLHKGISTRKRRSTLTVDPPEKGLQLGQILKKRMPRSNSQSTHSVEELCVKFKDPPIDETTGKGTMDSPPYDPQKSVNFTVVLDSVGCRYWSESNQQWLNDGCKAGINSTATTLQCLCNHLTSFGGYFVVTPNKIDFDKVVLFSSDDPKDYVVIMTVSMVFLVYFIVLVFARRADKRDLEKVGPLVHIQSPGGFYRYKVSITTGTWRNSGTSANVSIKMMGTESSSSVIGLSCNYEESRKPFERGNTDNFLIAINRPIGTLIKVTIGHDSFGEDPSWFLNNIFITDLQLNCTWTFPCFRWLGLELEDGKTTLELYAATANRYYDFTTQFNNAKNYMFANEHMWFSIVTKDPKDVFTRVERVTCCCFFLLWGMIVSALFYQGTIDETRPIQIGPFKITIRELSVSVITAVIAFVPSYLVVFLFRKSRRSRVAVDGDYYRDRDHDTSESFQLPHLCIYIAWLICVAGSVLSSVFMIFYSLVWKGDKSSRWLASVFLTSTEDIFISQPLKIVVISVILALLFPRKRIQTHDLASSTGSFQSDGNSKLFSITKKEIEEQRKFRITEMKTNLFARNIVFSIVFHVLLLIVCYGNRSGERFHLAEATRNAFTNLSQVKNTSGLWKWLDDVVIPVVYAGEWYNGQKEPMTVYTGNKLSILLGMPRLRQLRIKKGSCSVPSVLGNWVSSCYDFYSKEKEDKEGWDLMSNNSSIPWKSVACPENWKYMSEDDVGDYSSHGVHSVYGSGGYVANLGYLDYTARRILRDLAKNEWIDRQTRVVLIEVTMFNVATNQLLDVVLYFEMIPSGYLGSFLRIEVIRMAMSDSYSTTMYLIIRLLFAFFLGYYSVTECIRAYRLKCAYLKSPWSWLEMLQILSAVSAVFISIEKEKHITQALEKLSKNPFAIVSFHDALFWFQIENHVICMAVTIATLRFLRLLKFNRQIIILFLSVKKSVKPILSYAVVFCIVFTAFAHAGSLLFGKSIYMFSSFKRVIVQQLLMALGASAPRRELVDVHSDFARLYIESFLFFTVVLLINFFVAILNDVHSESTSANKGNEDMEVASCLLSKFLKMFGITKGQQEVSPKTKVGEDVREKKQTRQMSISDTNSSPSQKEKTEASKERNASLTDFDTSTQAKTLKQRQPALPTANASPVSKVSSQENKEKKEEFVCSPLTYRKEPISTNLESLIPTSSGNLSDNDDELHFSVRRTVHFADNVQIRKVSASSNDFIASSIYSRSLSNKQEREKGSTSKATVNSTKRVLINTTDEIHGTLTHSCDISQEVYEKPKDKIINFDDVSKWLKRIDPSSNTSRNISEFQSKMSSNPKHVAGTVDFDILSKILKLKEKAKKLRGTAGERITKELIRQAKRLDQLLYLLDQSEGI</sequence>
<comment type="subcellular location">
    <subcellularLocation>
        <location evidence="1">Membrane</location>
        <topology evidence="1">Multi-pass membrane protein</topology>
    </subcellularLocation>
</comment>
<dbReference type="InterPro" id="IPR001024">
    <property type="entry name" value="PLAT/LH2_dom"/>
</dbReference>
<dbReference type="Gene3D" id="2.60.220.50">
    <property type="match status" value="1"/>
</dbReference>
<dbReference type="Pfam" id="PF20519">
    <property type="entry name" value="Polycystin_dom"/>
    <property type="match status" value="1"/>
</dbReference>
<keyword evidence="4" id="KW-0732">Signal</keyword>
<dbReference type="InterPro" id="IPR036392">
    <property type="entry name" value="PLAT/LH2_dom_sf"/>
</dbReference>
<evidence type="ECO:0000256" key="12">
    <source>
        <dbReference type="SAM" id="Phobius"/>
    </source>
</evidence>
<dbReference type="Pfam" id="PF01477">
    <property type="entry name" value="PLAT"/>
    <property type="match status" value="1"/>
</dbReference>
<dbReference type="GO" id="GO:0016020">
    <property type="term" value="C:membrane"/>
    <property type="evidence" value="ECO:0007669"/>
    <property type="project" value="UniProtKB-SubCell"/>
</dbReference>
<evidence type="ECO:0000313" key="14">
    <source>
        <dbReference type="EMBL" id="CAH3140603.1"/>
    </source>
</evidence>
<name>A0AAU9X9H9_9CNID</name>
<keyword evidence="8" id="KW-0109">Calcium transport</keyword>
<evidence type="ECO:0000256" key="9">
    <source>
        <dbReference type="PIRSR" id="PIRSR603915-2"/>
    </source>
</evidence>
<protein>
    <recommendedName>
        <fullName evidence="13">PLAT domain-containing protein</fullName>
    </recommendedName>
</protein>
<feature type="transmembrane region" description="Helical" evidence="12">
    <location>
        <begin position="2006"/>
        <end position="2028"/>
    </location>
</feature>
<keyword evidence="8" id="KW-0479">Metal-binding</keyword>
<dbReference type="SMART" id="SM00308">
    <property type="entry name" value="LH2"/>
    <property type="match status" value="1"/>
</dbReference>
<feature type="binding site" evidence="8">
    <location>
        <position position="2178"/>
    </location>
    <ligand>
        <name>Ca(2+)</name>
        <dbReference type="ChEBI" id="CHEBI:29108"/>
        <label>2</label>
    </ligand>
</feature>
<feature type="region of interest" description="Disordered" evidence="11">
    <location>
        <begin position="2130"/>
        <end position="2211"/>
    </location>
</feature>
<dbReference type="InterPro" id="IPR046791">
    <property type="entry name" value="Polycystin_dom"/>
</dbReference>
<feature type="transmembrane region" description="Helical" evidence="12">
    <location>
        <begin position="1459"/>
        <end position="1480"/>
    </location>
</feature>
<feature type="transmembrane region" description="Helical" evidence="12">
    <location>
        <begin position="1625"/>
        <end position="1643"/>
    </location>
</feature>
<keyword evidence="8" id="KW-0813">Transport</keyword>
<dbReference type="InterPro" id="IPR013122">
    <property type="entry name" value="PKD1_2_channel"/>
</dbReference>
<feature type="transmembrane region" description="Helical" evidence="12">
    <location>
        <begin position="1419"/>
        <end position="1439"/>
    </location>
</feature>
<feature type="compositionally biased region" description="Polar residues" evidence="11">
    <location>
        <begin position="2196"/>
        <end position="2207"/>
    </location>
</feature>
<dbReference type="GO" id="GO:0005509">
    <property type="term" value="F:calcium ion binding"/>
    <property type="evidence" value="ECO:0007669"/>
    <property type="project" value="InterPro"/>
</dbReference>
<feature type="domain" description="PLAT" evidence="13">
    <location>
        <begin position="1253"/>
        <end position="1373"/>
    </location>
</feature>
<keyword evidence="8" id="KW-0406">Ion transport</keyword>
<dbReference type="InterPro" id="IPR002859">
    <property type="entry name" value="PKD/REJ-like"/>
</dbReference>
<dbReference type="InterPro" id="IPR000203">
    <property type="entry name" value="GPS"/>
</dbReference>
<keyword evidence="6 12" id="KW-0472">Membrane</keyword>
<dbReference type="Pfam" id="PF08016">
    <property type="entry name" value="PKD_channel"/>
    <property type="match status" value="1"/>
</dbReference>
<keyword evidence="15" id="KW-1185">Reference proteome</keyword>
<feature type="transmembrane region" description="Helical" evidence="12">
    <location>
        <begin position="1209"/>
        <end position="1229"/>
    </location>
</feature>
<feature type="transmembrane region" description="Helical" evidence="12">
    <location>
        <begin position="1879"/>
        <end position="1897"/>
    </location>
</feature>
<dbReference type="GO" id="GO:0050982">
    <property type="term" value="P:detection of mechanical stimulus"/>
    <property type="evidence" value="ECO:0007669"/>
    <property type="project" value="TreeGrafter"/>
</dbReference>
<dbReference type="InterPro" id="IPR003915">
    <property type="entry name" value="PKD_2"/>
</dbReference>
<dbReference type="PROSITE" id="PS50095">
    <property type="entry name" value="PLAT"/>
    <property type="match status" value="1"/>
</dbReference>
<dbReference type="EMBL" id="CALNXJ010000034">
    <property type="protein sequence ID" value="CAH3140603.1"/>
    <property type="molecule type" value="Genomic_DNA"/>
</dbReference>
<keyword evidence="8" id="KW-0407">Ion channel</keyword>
<evidence type="ECO:0000256" key="5">
    <source>
        <dbReference type="ARBA" id="ARBA00022989"/>
    </source>
</evidence>
<comment type="caution">
    <text evidence="14">The sequence shown here is derived from an EMBL/GenBank/DDBJ whole genome shotgun (WGS) entry which is preliminary data.</text>
</comment>
<keyword evidence="8" id="KW-0107">Calcium channel</keyword>
<dbReference type="Pfam" id="PF01825">
    <property type="entry name" value="GPS"/>
    <property type="match status" value="1"/>
</dbReference>
<organism evidence="14 15">
    <name type="scientific">Pocillopora meandrina</name>
    <dbReference type="NCBI Taxonomy" id="46732"/>
    <lineage>
        <taxon>Eukaryota</taxon>
        <taxon>Metazoa</taxon>
        <taxon>Cnidaria</taxon>
        <taxon>Anthozoa</taxon>
        <taxon>Hexacorallia</taxon>
        <taxon>Scleractinia</taxon>
        <taxon>Astrocoeniina</taxon>
        <taxon>Pocilloporidae</taxon>
        <taxon>Pocillopora</taxon>
    </lineage>
</organism>
<feature type="compositionally biased region" description="Polar residues" evidence="11">
    <location>
        <begin position="2147"/>
        <end position="2159"/>
    </location>
</feature>
<reference evidence="14 15" key="1">
    <citation type="submission" date="2022-05" db="EMBL/GenBank/DDBJ databases">
        <authorList>
            <consortium name="Genoscope - CEA"/>
            <person name="William W."/>
        </authorList>
    </citation>
    <scope>NUCLEOTIDE SEQUENCE [LARGE SCALE GENOMIC DNA]</scope>
</reference>
<evidence type="ECO:0000256" key="7">
    <source>
        <dbReference type="ARBA" id="ARBA00023180"/>
    </source>
</evidence>
<dbReference type="InterPro" id="IPR046338">
    <property type="entry name" value="GAIN_dom_sf"/>
</dbReference>
<feature type="compositionally biased region" description="Polar residues" evidence="11">
    <location>
        <begin position="2172"/>
        <end position="2185"/>
    </location>
</feature>
<feature type="transmembrane region" description="Helical" evidence="12">
    <location>
        <begin position="1558"/>
        <end position="1577"/>
    </location>
</feature>
<dbReference type="InterPro" id="IPR051223">
    <property type="entry name" value="Polycystin"/>
</dbReference>
<evidence type="ECO:0000256" key="4">
    <source>
        <dbReference type="ARBA" id="ARBA00022729"/>
    </source>
</evidence>
<dbReference type="Gene3D" id="1.10.287.70">
    <property type="match status" value="1"/>
</dbReference>
<keyword evidence="8" id="KW-0106">Calcium</keyword>
<dbReference type="Gene3D" id="2.60.60.20">
    <property type="entry name" value="PLAT/LH2 domain"/>
    <property type="match status" value="1"/>
</dbReference>
<evidence type="ECO:0000256" key="3">
    <source>
        <dbReference type="ARBA" id="ARBA00022692"/>
    </source>
</evidence>